<dbReference type="Gene3D" id="3.30.420.40">
    <property type="match status" value="1"/>
</dbReference>
<dbReference type="Proteomes" id="UP000315522">
    <property type="component" value="Unassembled WGS sequence"/>
</dbReference>
<keyword evidence="4" id="KW-1185">Reference proteome</keyword>
<feature type="transmembrane region" description="Helical" evidence="2">
    <location>
        <begin position="564"/>
        <end position="589"/>
    </location>
</feature>
<keyword evidence="1" id="KW-0175">Coiled coil</keyword>
<dbReference type="SUPFAM" id="SSF53067">
    <property type="entry name" value="Actin-like ATPase domain"/>
    <property type="match status" value="2"/>
</dbReference>
<evidence type="ECO:0000256" key="2">
    <source>
        <dbReference type="SAM" id="Phobius"/>
    </source>
</evidence>
<keyword evidence="2" id="KW-1133">Transmembrane helix</keyword>
<feature type="non-terminal residue" evidence="3">
    <location>
        <position position="725"/>
    </location>
</feature>
<accession>A0A559MC33</accession>
<keyword evidence="2" id="KW-0472">Membrane</keyword>
<dbReference type="CDD" id="cd10170">
    <property type="entry name" value="ASKHA_NBD_HSP70"/>
    <property type="match status" value="1"/>
</dbReference>
<keyword evidence="2" id="KW-0812">Transmembrane</keyword>
<proteinExistence type="predicted"/>
<feature type="coiled-coil region" evidence="1">
    <location>
        <begin position="634"/>
        <end position="721"/>
    </location>
</feature>
<dbReference type="AlphaFoldDB" id="A0A559MC33"/>
<name>A0A559MC33_9HELO</name>
<reference evidence="3 4" key="1">
    <citation type="submission" date="2018-05" db="EMBL/GenBank/DDBJ databases">
        <title>Genome sequencing and assembly of the regulated plant pathogen Lachnellula willkommii and related sister species for the development of diagnostic species identification markers.</title>
        <authorList>
            <person name="Giroux E."/>
            <person name="Bilodeau G."/>
        </authorList>
    </citation>
    <scope>NUCLEOTIDE SEQUENCE [LARGE SCALE GENOMIC DNA]</scope>
    <source>
        <strain evidence="3 4">CBS 172.35</strain>
    </source>
</reference>
<organism evidence="3 4">
    <name type="scientific">Lachnellula willkommii</name>
    <dbReference type="NCBI Taxonomy" id="215461"/>
    <lineage>
        <taxon>Eukaryota</taxon>
        <taxon>Fungi</taxon>
        <taxon>Dikarya</taxon>
        <taxon>Ascomycota</taxon>
        <taxon>Pezizomycotina</taxon>
        <taxon>Leotiomycetes</taxon>
        <taxon>Helotiales</taxon>
        <taxon>Lachnaceae</taxon>
        <taxon>Lachnellula</taxon>
    </lineage>
</organism>
<dbReference type="EMBL" id="QGML01000831">
    <property type="protein sequence ID" value="TVY90525.1"/>
    <property type="molecule type" value="Genomic_DNA"/>
</dbReference>
<evidence type="ECO:0000313" key="4">
    <source>
        <dbReference type="Proteomes" id="UP000315522"/>
    </source>
</evidence>
<dbReference type="PANTHER" id="PTHR14187:SF82">
    <property type="entry name" value="FAMILY CHAPERONE, PUTATIVE (AFU_ORTHOLOGUE AFUA_7G08575)-RELATED"/>
    <property type="match status" value="1"/>
</dbReference>
<protein>
    <submittedName>
        <fullName evidence="3">Heat shock 70 kDa protein 12B</fullName>
    </submittedName>
</protein>
<evidence type="ECO:0000256" key="1">
    <source>
        <dbReference type="SAM" id="Coils"/>
    </source>
</evidence>
<evidence type="ECO:0000313" key="3">
    <source>
        <dbReference type="EMBL" id="TVY90525.1"/>
    </source>
</evidence>
<keyword evidence="3" id="KW-0346">Stress response</keyword>
<dbReference type="InterPro" id="IPR043129">
    <property type="entry name" value="ATPase_NBD"/>
</dbReference>
<gene>
    <name evidence="3" type="primary">HSPA12B</name>
    <name evidence="3" type="ORF">LAWI1_G004319</name>
</gene>
<dbReference type="PANTHER" id="PTHR14187">
    <property type="entry name" value="ALPHA KINASE/ELONGATION FACTOR 2 KINASE"/>
    <property type="match status" value="1"/>
</dbReference>
<comment type="caution">
    <text evidence="3">The sequence shown here is derived from an EMBL/GenBank/DDBJ whole genome shotgun (WGS) entry which is preliminary data.</text>
</comment>
<sequence>MRRDEIHGNSRIEETFVLPFLETSNNGPSHSDVAFHAKQINLAFMRHWTLFQYCFVHKAGLLSKQDFSMSDQFEQETDRYGMTTVYQSDDQLVVALDFGTTYSGIAYAFANGSKPTVISIEDWPGLEGYQQPKVPTLISYAANGTFTWGGQKHAGDVVQGVKLLLDPDQQQPIYLPNSTARSDLKRLKKPPVDVAADFIKAMYQHAMAKIESQIPVEYLRICQKQFVLSVPAVWSDKAKDLTLKAAKQAGIHPVSLIKEPEAAAIFTPKTFPLSALSDPRKQVGDAFVICDAGGGTVDLISYEITQLKPSLELKELVPGKGGMAGSLGLNRRFEAAVKEIVGEDQYFSLRKTRGFELAVQQFDRSVKTAFRGDLDEDYYINFPMADLNDDPDNNLESNCWNMKGVDVKSIFEPLINDIERLVDDQVNLVKVKRLSDNHPKADEIKMTWYIHRGEDLEREQTIVFQFFRTLPDGFSDSRLVFDDDLIQSENNVAPNHPSPGATRTNCTLTADLRGVDQSHFKKRTGVDGQLYVDIHYDLVITIKPAVMKFSLEVDVWNSVGVKTWVGLFVANLALAMFIWTIIFCHYIMFDDDRVKTIVRRGITDLKERIDSDFRQFEADLDTQIQQAAGYTRGRPGLEEENRRLQDELRRCENEKTKIATEAQDRIRTLQEEMVILEGRPKTRGSRSAAPTPGFVDLERRYAALQEELTRAKDEGRALKDTNKNL</sequence>